<dbReference type="RefSeq" id="WP_379322086.1">
    <property type="nucleotide sequence ID" value="NZ_JBHTLM010000037.1"/>
</dbReference>
<dbReference type="Pfam" id="PF12728">
    <property type="entry name" value="HTH_17"/>
    <property type="match status" value="1"/>
</dbReference>
<dbReference type="Proteomes" id="UP001597262">
    <property type="component" value="Unassembled WGS sequence"/>
</dbReference>
<gene>
    <name evidence="2" type="ORF">ACFQ3W_25655</name>
</gene>
<evidence type="ECO:0000313" key="3">
    <source>
        <dbReference type="Proteomes" id="UP001597262"/>
    </source>
</evidence>
<evidence type="ECO:0000259" key="1">
    <source>
        <dbReference type="Pfam" id="PF12728"/>
    </source>
</evidence>
<dbReference type="InterPro" id="IPR041657">
    <property type="entry name" value="HTH_17"/>
</dbReference>
<dbReference type="EMBL" id="JBHTLM010000037">
    <property type="protein sequence ID" value="MFD1179664.1"/>
    <property type="molecule type" value="Genomic_DNA"/>
</dbReference>
<reference evidence="3" key="1">
    <citation type="journal article" date="2019" name="Int. J. Syst. Evol. Microbiol.">
        <title>The Global Catalogue of Microorganisms (GCM) 10K type strain sequencing project: providing services to taxonomists for standard genome sequencing and annotation.</title>
        <authorList>
            <consortium name="The Broad Institute Genomics Platform"/>
            <consortium name="The Broad Institute Genome Sequencing Center for Infectious Disease"/>
            <person name="Wu L."/>
            <person name="Ma J."/>
        </authorList>
    </citation>
    <scope>NUCLEOTIDE SEQUENCE [LARGE SCALE GENOMIC DNA]</scope>
    <source>
        <strain evidence="3">CCUG 59189</strain>
    </source>
</reference>
<evidence type="ECO:0000313" key="2">
    <source>
        <dbReference type="EMBL" id="MFD1179664.1"/>
    </source>
</evidence>
<feature type="domain" description="Helix-turn-helix" evidence="1">
    <location>
        <begin position="9"/>
        <end position="52"/>
    </location>
</feature>
<name>A0ABW3S4M0_9BACL</name>
<organism evidence="2 3">
    <name type="scientific">Paenibacillus puldeungensis</name>
    <dbReference type="NCBI Taxonomy" id="696536"/>
    <lineage>
        <taxon>Bacteria</taxon>
        <taxon>Bacillati</taxon>
        <taxon>Bacillota</taxon>
        <taxon>Bacilli</taxon>
        <taxon>Bacillales</taxon>
        <taxon>Paenibacillaceae</taxon>
        <taxon>Paenibacillus</taxon>
    </lineage>
</organism>
<comment type="caution">
    <text evidence="2">The sequence shown here is derived from an EMBL/GenBank/DDBJ whole genome shotgun (WGS) entry which is preliminary data.</text>
</comment>
<dbReference type="NCBIfam" id="TIGR01764">
    <property type="entry name" value="excise"/>
    <property type="match status" value="1"/>
</dbReference>
<accession>A0ABW3S4M0</accession>
<dbReference type="InterPro" id="IPR010093">
    <property type="entry name" value="SinI_DNA-bd"/>
</dbReference>
<proteinExistence type="predicted"/>
<protein>
    <submittedName>
        <fullName evidence="2">Helix-turn-helix domain-containing protein</fullName>
    </submittedName>
</protein>
<sequence>MDELPPIVSVDDVAEYFKVCRSTVFKAMKSGKLKYYKFGRQRRIKREWVMEFEASMITEAN</sequence>
<keyword evidence="3" id="KW-1185">Reference proteome</keyword>